<keyword evidence="9" id="KW-1185">Reference proteome</keyword>
<dbReference type="InterPro" id="IPR002676">
    <property type="entry name" value="RimM_N"/>
</dbReference>
<dbReference type="InterPro" id="IPR011033">
    <property type="entry name" value="PRC_barrel-like_sf"/>
</dbReference>
<dbReference type="PANTHER" id="PTHR33692">
    <property type="entry name" value="RIBOSOME MATURATION FACTOR RIMM"/>
    <property type="match status" value="1"/>
</dbReference>
<keyword evidence="1 5" id="KW-0963">Cytoplasm</keyword>
<comment type="subunit">
    <text evidence="5">Binds ribosomal protein uS19.</text>
</comment>
<dbReference type="Proteomes" id="UP000215459">
    <property type="component" value="Unassembled WGS sequence"/>
</dbReference>
<dbReference type="SUPFAM" id="SSF50346">
    <property type="entry name" value="PRC-barrel domain"/>
    <property type="match status" value="1"/>
</dbReference>
<sequence>MRKPDWLTVGHIAGTHGIRGGVRVIPRTDFPEVRFAPESQVFLSHPDHEEMLSLTVEDARPHKKGLLVRFQEWTDIDQVEPYKGGTLVVDPADRVEPEEEDAFYLYEIMGCEAVTTDGRTLGVVTDILQPGANDVWVVEKPEGGELLIPFIEDVVKEVDVSAKRVRIQWMEGLE</sequence>
<keyword evidence="4 5" id="KW-0143">Chaperone</keyword>
<proteinExistence type="inferred from homology"/>
<dbReference type="GO" id="GO:0042274">
    <property type="term" value="P:ribosomal small subunit biogenesis"/>
    <property type="evidence" value="ECO:0007669"/>
    <property type="project" value="UniProtKB-UniRule"/>
</dbReference>
<dbReference type="Gene3D" id="2.30.30.240">
    <property type="entry name" value="PRC-barrel domain"/>
    <property type="match status" value="1"/>
</dbReference>
<dbReference type="EMBL" id="NOWF01000012">
    <property type="protein sequence ID" value="OYD06457.1"/>
    <property type="molecule type" value="Genomic_DNA"/>
</dbReference>
<evidence type="ECO:0000256" key="5">
    <source>
        <dbReference type="HAMAP-Rule" id="MF_00014"/>
    </source>
</evidence>
<keyword evidence="3 5" id="KW-0698">rRNA processing</keyword>
<feature type="domain" description="RimM N-terminal" evidence="6">
    <location>
        <begin position="8"/>
        <end position="91"/>
    </location>
</feature>
<dbReference type="InterPro" id="IPR056792">
    <property type="entry name" value="PRC_RimM"/>
</dbReference>
<dbReference type="Pfam" id="PF01782">
    <property type="entry name" value="RimM"/>
    <property type="match status" value="1"/>
</dbReference>
<comment type="caution">
    <text evidence="8">The sequence shown here is derived from an EMBL/GenBank/DDBJ whole genome shotgun (WGS) entry which is preliminary data.</text>
</comment>
<dbReference type="AlphaFoldDB" id="A0A235B3H4"/>
<evidence type="ECO:0000259" key="6">
    <source>
        <dbReference type="Pfam" id="PF01782"/>
    </source>
</evidence>
<comment type="similarity">
    <text evidence="5">Belongs to the RimM family.</text>
</comment>
<dbReference type="SUPFAM" id="SSF50447">
    <property type="entry name" value="Translation proteins"/>
    <property type="match status" value="1"/>
</dbReference>
<dbReference type="GO" id="GO:0043022">
    <property type="term" value="F:ribosome binding"/>
    <property type="evidence" value="ECO:0007669"/>
    <property type="project" value="InterPro"/>
</dbReference>
<comment type="domain">
    <text evidence="5">The PRC barrel domain binds ribosomal protein uS19.</text>
</comment>
<accession>A0A235B3H4</accession>
<dbReference type="GO" id="GO:0006364">
    <property type="term" value="P:rRNA processing"/>
    <property type="evidence" value="ECO:0007669"/>
    <property type="project" value="UniProtKB-UniRule"/>
</dbReference>
<dbReference type="InterPro" id="IPR011961">
    <property type="entry name" value="RimM"/>
</dbReference>
<comment type="subcellular location">
    <subcellularLocation>
        <location evidence="5">Cytoplasm</location>
    </subcellularLocation>
</comment>
<feature type="domain" description="Ribosome maturation factor RimM PRC barrel" evidence="7">
    <location>
        <begin position="107"/>
        <end position="173"/>
    </location>
</feature>
<dbReference type="Pfam" id="PF24986">
    <property type="entry name" value="PRC_RimM"/>
    <property type="match status" value="1"/>
</dbReference>
<reference evidence="8 9" key="1">
    <citation type="submission" date="2017-07" db="EMBL/GenBank/DDBJ databases">
        <title>The genome sequence of Paludifilum halophilum highlights mechanisms for microbial adaptation to high salt environemnts.</title>
        <authorList>
            <person name="Belbahri L."/>
        </authorList>
    </citation>
    <scope>NUCLEOTIDE SEQUENCE [LARGE SCALE GENOMIC DNA]</scope>
    <source>
        <strain evidence="8 9">DSM 102817</strain>
    </source>
</reference>
<evidence type="ECO:0000313" key="8">
    <source>
        <dbReference type="EMBL" id="OYD06457.1"/>
    </source>
</evidence>
<evidence type="ECO:0000256" key="3">
    <source>
        <dbReference type="ARBA" id="ARBA00022552"/>
    </source>
</evidence>
<gene>
    <name evidence="5" type="primary">rimM</name>
    <name evidence="8" type="ORF">CHM34_16320</name>
</gene>
<dbReference type="PANTHER" id="PTHR33692:SF1">
    <property type="entry name" value="RIBOSOME MATURATION FACTOR RIMM"/>
    <property type="match status" value="1"/>
</dbReference>
<organism evidence="8 9">
    <name type="scientific">Paludifilum halophilum</name>
    <dbReference type="NCBI Taxonomy" id="1642702"/>
    <lineage>
        <taxon>Bacteria</taxon>
        <taxon>Bacillati</taxon>
        <taxon>Bacillota</taxon>
        <taxon>Bacilli</taxon>
        <taxon>Bacillales</taxon>
        <taxon>Thermoactinomycetaceae</taxon>
        <taxon>Paludifilum</taxon>
    </lineage>
</organism>
<dbReference type="InterPro" id="IPR036976">
    <property type="entry name" value="RimM_N_sf"/>
</dbReference>
<dbReference type="RefSeq" id="WP_094265679.1">
    <property type="nucleotide sequence ID" value="NZ_NOWF01000012.1"/>
</dbReference>
<evidence type="ECO:0000256" key="2">
    <source>
        <dbReference type="ARBA" id="ARBA00022517"/>
    </source>
</evidence>
<dbReference type="OrthoDB" id="9810331at2"/>
<dbReference type="NCBIfam" id="TIGR02273">
    <property type="entry name" value="16S_RimM"/>
    <property type="match status" value="1"/>
</dbReference>
<evidence type="ECO:0000256" key="1">
    <source>
        <dbReference type="ARBA" id="ARBA00022490"/>
    </source>
</evidence>
<name>A0A235B3H4_9BACL</name>
<dbReference type="GO" id="GO:0005737">
    <property type="term" value="C:cytoplasm"/>
    <property type="evidence" value="ECO:0007669"/>
    <property type="project" value="UniProtKB-SubCell"/>
</dbReference>
<evidence type="ECO:0000259" key="7">
    <source>
        <dbReference type="Pfam" id="PF24986"/>
    </source>
</evidence>
<keyword evidence="2 5" id="KW-0690">Ribosome biogenesis</keyword>
<dbReference type="Gene3D" id="2.40.30.60">
    <property type="entry name" value="RimM"/>
    <property type="match status" value="1"/>
</dbReference>
<evidence type="ECO:0000313" key="9">
    <source>
        <dbReference type="Proteomes" id="UP000215459"/>
    </source>
</evidence>
<protein>
    <recommendedName>
        <fullName evidence="5">Ribosome maturation factor RimM</fullName>
    </recommendedName>
</protein>
<dbReference type="GO" id="GO:0005840">
    <property type="term" value="C:ribosome"/>
    <property type="evidence" value="ECO:0007669"/>
    <property type="project" value="InterPro"/>
</dbReference>
<comment type="function">
    <text evidence="5">An accessory protein needed during the final step in the assembly of 30S ribosomal subunit, possibly for assembly of the head region. Essential for efficient processing of 16S rRNA. May be needed both before and after RbfA during the maturation of 16S rRNA. It has affinity for free ribosomal 30S subunits but not for 70S ribosomes.</text>
</comment>
<dbReference type="InterPro" id="IPR009000">
    <property type="entry name" value="Transl_B-barrel_sf"/>
</dbReference>
<dbReference type="HAMAP" id="MF_00014">
    <property type="entry name" value="Ribosome_mat_RimM"/>
    <property type="match status" value="1"/>
</dbReference>
<evidence type="ECO:0000256" key="4">
    <source>
        <dbReference type="ARBA" id="ARBA00023186"/>
    </source>
</evidence>